<keyword evidence="1" id="KW-1133">Transmembrane helix</keyword>
<evidence type="ECO:0000313" key="3">
    <source>
        <dbReference type="Proteomes" id="UP000198852"/>
    </source>
</evidence>
<protein>
    <submittedName>
        <fullName evidence="2">Putative membrane protein</fullName>
    </submittedName>
</protein>
<keyword evidence="1" id="KW-0812">Transmembrane</keyword>
<keyword evidence="1" id="KW-0472">Membrane</keyword>
<dbReference type="RefSeq" id="WP_093420244.1">
    <property type="nucleotide sequence ID" value="NZ_FOZX01000007.1"/>
</dbReference>
<accession>A0A1I6TJ83</accession>
<name>A0A1I6TJ83_9PSEU</name>
<sequence>MVTELLMQWGPGGPGMGGHGGGPFWIFGLVWLVLIAALIGTVIYALLRRTRRPSATESARTILAERYARGELTGEEYRERLGELR</sequence>
<evidence type="ECO:0000256" key="1">
    <source>
        <dbReference type="SAM" id="Phobius"/>
    </source>
</evidence>
<gene>
    <name evidence="2" type="ORF">SAMN05660874_03986</name>
</gene>
<dbReference type="EMBL" id="FOZX01000007">
    <property type="protein sequence ID" value="SFS89235.1"/>
    <property type="molecule type" value="Genomic_DNA"/>
</dbReference>
<feature type="transmembrane region" description="Helical" evidence="1">
    <location>
        <begin position="24"/>
        <end position="47"/>
    </location>
</feature>
<evidence type="ECO:0000313" key="2">
    <source>
        <dbReference type="EMBL" id="SFS89235.1"/>
    </source>
</evidence>
<dbReference type="AlphaFoldDB" id="A0A1I6TJ83"/>
<organism evidence="2 3">
    <name type="scientific">Saccharopolyspora flava</name>
    <dbReference type="NCBI Taxonomy" id="95161"/>
    <lineage>
        <taxon>Bacteria</taxon>
        <taxon>Bacillati</taxon>
        <taxon>Actinomycetota</taxon>
        <taxon>Actinomycetes</taxon>
        <taxon>Pseudonocardiales</taxon>
        <taxon>Pseudonocardiaceae</taxon>
        <taxon>Saccharopolyspora</taxon>
    </lineage>
</organism>
<dbReference type="Proteomes" id="UP000198852">
    <property type="component" value="Unassembled WGS sequence"/>
</dbReference>
<proteinExistence type="predicted"/>
<keyword evidence="3" id="KW-1185">Reference proteome</keyword>
<reference evidence="3" key="1">
    <citation type="submission" date="2016-10" db="EMBL/GenBank/DDBJ databases">
        <authorList>
            <person name="Varghese N."/>
            <person name="Submissions S."/>
        </authorList>
    </citation>
    <scope>NUCLEOTIDE SEQUENCE [LARGE SCALE GENOMIC DNA]</scope>
    <source>
        <strain evidence="3">DSM 44771</strain>
    </source>
</reference>